<gene>
    <name evidence="3" type="ORF">FWILDA_LOCUS10311</name>
</gene>
<proteinExistence type="predicted"/>
<protein>
    <submittedName>
        <fullName evidence="3">11350_t:CDS:1</fullName>
    </submittedName>
</protein>
<dbReference type="AlphaFoldDB" id="A0A9W4WYJ9"/>
<evidence type="ECO:0000313" key="4">
    <source>
        <dbReference type="Proteomes" id="UP001153678"/>
    </source>
</evidence>
<dbReference type="InterPro" id="IPR011009">
    <property type="entry name" value="Kinase-like_dom_sf"/>
</dbReference>
<dbReference type="GO" id="GO:0007165">
    <property type="term" value="P:signal transduction"/>
    <property type="evidence" value="ECO:0007669"/>
    <property type="project" value="TreeGrafter"/>
</dbReference>
<keyword evidence="4" id="KW-1185">Reference proteome</keyword>
<dbReference type="EMBL" id="CAMKVN010002619">
    <property type="protein sequence ID" value="CAI2181893.1"/>
    <property type="molecule type" value="Genomic_DNA"/>
</dbReference>
<comment type="caution">
    <text evidence="3">The sequence shown here is derived from an EMBL/GenBank/DDBJ whole genome shotgun (WGS) entry which is preliminary data.</text>
</comment>
<feature type="domain" description="Protein kinase" evidence="2">
    <location>
        <begin position="394"/>
        <end position="658"/>
    </location>
</feature>
<feature type="compositionally biased region" description="Low complexity" evidence="1">
    <location>
        <begin position="167"/>
        <end position="198"/>
    </location>
</feature>
<dbReference type="GO" id="GO:0005524">
    <property type="term" value="F:ATP binding"/>
    <property type="evidence" value="ECO:0007669"/>
    <property type="project" value="InterPro"/>
</dbReference>
<sequence length="668" mass="75230">KLKRSLSTVVRKTKKTVNLHGGGFPFTETDKESITATRPLRKSSSAINLQQSYENNGVPPKLNRRLSVNLHEGGPFLILDNTPHPSLRKCSSTSNLQQSYKSNDASLELKRSLTTVVRNKSVNLHEEIPSSTNPKKKFSLPFLRKQQTNENNSAQNLERNHSEVVPINDSSTDTDSISISSISSNESQSSTSTANTTDMTKSTNKLLYLLNNFNGALNGSSLGRNVKDKKRKKYNLTEIMVSNEIRITSSDSKDIMDDYGCSFTKNYVHTSHTINTSIYYNQCGSAGTDNLPNLPQIKLNEETLPISNKIVPLPALIKGDLLKEPLLLPPSIKISPSSEYDDITGTWPFAQFPKRSSFNNRSNLHLHDRKNSSSRSPPTTDQRPPIPNCCIYGVCKRCKRHQGGYGDTYWAKWIDGKIIDLNEDGSWDRMGENDVALKILHNSQSISQEYLDAFVAYQKRTSKLNNVLKFYGISRDPFTKNLIMVMEYAKDGNLRDYLINNFMNVTWTKRISMLYDIAQSLKSIHEGKLIHKDLHSGNVFIHDDQAFVGDLGFCSKIRKKFSSSAYVAPELSKGDQFIMATMASDIYSFAMIMYELATFIPLYPNYSDDECGIHEGTSQIILKGIPNCYVELMTQCWSQRPEERPNADHIAQTIKGWNMTGNLFSALI</sequence>
<dbReference type="InterPro" id="IPR000719">
    <property type="entry name" value="Prot_kinase_dom"/>
</dbReference>
<feature type="region of interest" description="Disordered" evidence="1">
    <location>
        <begin position="149"/>
        <end position="198"/>
    </location>
</feature>
<dbReference type="Pfam" id="PF07714">
    <property type="entry name" value="PK_Tyr_Ser-Thr"/>
    <property type="match status" value="1"/>
</dbReference>
<feature type="non-terminal residue" evidence="3">
    <location>
        <position position="668"/>
    </location>
</feature>
<dbReference type="Proteomes" id="UP001153678">
    <property type="component" value="Unassembled WGS sequence"/>
</dbReference>
<organism evidence="3 4">
    <name type="scientific">Funneliformis geosporum</name>
    <dbReference type="NCBI Taxonomy" id="1117311"/>
    <lineage>
        <taxon>Eukaryota</taxon>
        <taxon>Fungi</taxon>
        <taxon>Fungi incertae sedis</taxon>
        <taxon>Mucoromycota</taxon>
        <taxon>Glomeromycotina</taxon>
        <taxon>Glomeromycetes</taxon>
        <taxon>Glomerales</taxon>
        <taxon>Glomeraceae</taxon>
        <taxon>Funneliformis</taxon>
    </lineage>
</organism>
<dbReference type="SUPFAM" id="SSF56112">
    <property type="entry name" value="Protein kinase-like (PK-like)"/>
    <property type="match status" value="1"/>
</dbReference>
<dbReference type="PANTHER" id="PTHR23257">
    <property type="entry name" value="SERINE-THREONINE PROTEIN KINASE"/>
    <property type="match status" value="1"/>
</dbReference>
<accession>A0A9W4WYJ9</accession>
<feature type="region of interest" description="Disordered" evidence="1">
    <location>
        <begin position="360"/>
        <end position="382"/>
    </location>
</feature>
<evidence type="ECO:0000256" key="1">
    <source>
        <dbReference type="SAM" id="MobiDB-lite"/>
    </source>
</evidence>
<reference evidence="3" key="1">
    <citation type="submission" date="2022-08" db="EMBL/GenBank/DDBJ databases">
        <authorList>
            <person name="Kallberg Y."/>
            <person name="Tangrot J."/>
            <person name="Rosling A."/>
        </authorList>
    </citation>
    <scope>NUCLEOTIDE SEQUENCE</scope>
    <source>
        <strain evidence="3">Wild A</strain>
    </source>
</reference>
<name>A0A9W4WYJ9_9GLOM</name>
<feature type="compositionally biased region" description="Polar residues" evidence="1">
    <location>
        <begin position="373"/>
        <end position="382"/>
    </location>
</feature>
<dbReference type="InterPro" id="IPR001245">
    <property type="entry name" value="Ser-Thr/Tyr_kinase_cat_dom"/>
</dbReference>
<evidence type="ECO:0000313" key="3">
    <source>
        <dbReference type="EMBL" id="CAI2181893.1"/>
    </source>
</evidence>
<dbReference type="PROSITE" id="PS50011">
    <property type="entry name" value="PROTEIN_KINASE_DOM"/>
    <property type="match status" value="1"/>
</dbReference>
<dbReference type="OrthoDB" id="2420086at2759"/>
<dbReference type="Gene3D" id="1.10.510.10">
    <property type="entry name" value="Transferase(Phosphotransferase) domain 1"/>
    <property type="match status" value="1"/>
</dbReference>
<dbReference type="PANTHER" id="PTHR23257:SF963">
    <property type="entry name" value="AT08303P"/>
    <property type="match status" value="1"/>
</dbReference>
<evidence type="ECO:0000259" key="2">
    <source>
        <dbReference type="PROSITE" id="PS50011"/>
    </source>
</evidence>
<dbReference type="GO" id="GO:0005737">
    <property type="term" value="C:cytoplasm"/>
    <property type="evidence" value="ECO:0007669"/>
    <property type="project" value="TreeGrafter"/>
</dbReference>
<dbReference type="InterPro" id="IPR050167">
    <property type="entry name" value="Ser_Thr_protein_kinase"/>
</dbReference>
<dbReference type="GO" id="GO:0004672">
    <property type="term" value="F:protein kinase activity"/>
    <property type="evidence" value="ECO:0007669"/>
    <property type="project" value="InterPro"/>
</dbReference>